<protein>
    <submittedName>
        <fullName evidence="2">Uncharacterized protein</fullName>
    </submittedName>
</protein>
<proteinExistence type="predicted"/>
<evidence type="ECO:0000313" key="2">
    <source>
        <dbReference type="EMBL" id="QHN35423.1"/>
    </source>
</evidence>
<reference evidence="2" key="1">
    <citation type="journal article" date="2021" name="Nat. Microbiol.">
        <title>Cocultivation of an ultrasmall environmental parasitic bacterium with lytic ability against bacteria associated with wastewater foams.</title>
        <authorList>
            <person name="Batinovic S."/>
            <person name="Rose J.J.A."/>
            <person name="Ratcliffe J."/>
            <person name="Seviour R.J."/>
            <person name="Petrovski S."/>
        </authorList>
    </citation>
    <scope>NUCLEOTIDE SEQUENCE</scope>
    <source>
        <strain evidence="2">CON9</strain>
    </source>
</reference>
<accession>A0ABX6IHS0</accession>
<gene>
    <name evidence="2" type="ORF">GII31_11545</name>
</gene>
<dbReference type="RefSeq" id="WP_213243222.1">
    <property type="nucleotide sequence ID" value="NZ_CP045806.1"/>
</dbReference>
<name>A0ABX6IHS0_9ACTN</name>
<organism evidence="2 3">
    <name type="scientific">Gordonia pseudamarae</name>
    <dbReference type="NCBI Taxonomy" id="2831662"/>
    <lineage>
        <taxon>Bacteria</taxon>
        <taxon>Bacillati</taxon>
        <taxon>Actinomycetota</taxon>
        <taxon>Actinomycetes</taxon>
        <taxon>Mycobacteriales</taxon>
        <taxon>Gordoniaceae</taxon>
        <taxon>Gordonia</taxon>
    </lineage>
</organism>
<dbReference type="EMBL" id="CP045809">
    <property type="protein sequence ID" value="QHN35423.1"/>
    <property type="molecule type" value="Genomic_DNA"/>
</dbReference>
<dbReference type="Proteomes" id="UP001059836">
    <property type="component" value="Chromosome"/>
</dbReference>
<keyword evidence="3" id="KW-1185">Reference proteome</keyword>
<evidence type="ECO:0000313" key="3">
    <source>
        <dbReference type="Proteomes" id="UP001059836"/>
    </source>
</evidence>
<evidence type="ECO:0000256" key="1">
    <source>
        <dbReference type="SAM" id="MobiDB-lite"/>
    </source>
</evidence>
<sequence>MYRDKFCARSGLDDHSVIEYDDPVAASGLGESMRDDQGSVDAGRNQPVRAETPTPRRAAH</sequence>
<feature type="region of interest" description="Disordered" evidence="1">
    <location>
        <begin position="26"/>
        <end position="60"/>
    </location>
</feature>